<proteinExistence type="inferred from homology"/>
<dbReference type="GO" id="GO:0060326">
    <property type="term" value="P:cell chemotaxis"/>
    <property type="evidence" value="ECO:0007669"/>
    <property type="project" value="TreeGrafter"/>
</dbReference>
<dbReference type="GO" id="GO:0016493">
    <property type="term" value="F:C-C chemokine receptor activity"/>
    <property type="evidence" value="ECO:0007669"/>
    <property type="project" value="TreeGrafter"/>
</dbReference>
<dbReference type="InterPro" id="IPR000355">
    <property type="entry name" value="Chemokine_rcpt"/>
</dbReference>
<keyword evidence="4 10" id="KW-1133">Transmembrane helix</keyword>
<dbReference type="InterPro" id="IPR000276">
    <property type="entry name" value="GPCR_Rhodpsn"/>
</dbReference>
<dbReference type="PRINTS" id="PR00237">
    <property type="entry name" value="GPCRRHODOPSN"/>
</dbReference>
<evidence type="ECO:0000256" key="5">
    <source>
        <dbReference type="ARBA" id="ARBA00023040"/>
    </source>
</evidence>
<dbReference type="Proteomes" id="UP000579812">
    <property type="component" value="Unassembled WGS sequence"/>
</dbReference>
<organism evidence="12 13">
    <name type="scientific">Onychostoma macrolepis</name>
    <dbReference type="NCBI Taxonomy" id="369639"/>
    <lineage>
        <taxon>Eukaryota</taxon>
        <taxon>Metazoa</taxon>
        <taxon>Chordata</taxon>
        <taxon>Craniata</taxon>
        <taxon>Vertebrata</taxon>
        <taxon>Euteleostomi</taxon>
        <taxon>Actinopterygii</taxon>
        <taxon>Neopterygii</taxon>
        <taxon>Teleostei</taxon>
        <taxon>Ostariophysi</taxon>
        <taxon>Cypriniformes</taxon>
        <taxon>Cyprinidae</taxon>
        <taxon>Acrossocheilinae</taxon>
        <taxon>Onychostoma</taxon>
    </lineage>
</organism>
<dbReference type="CDD" id="cd14984">
    <property type="entry name" value="7tmA_Chemokine_R"/>
    <property type="match status" value="1"/>
</dbReference>
<dbReference type="PRINTS" id="PR00657">
    <property type="entry name" value="CCCHEMOKINER"/>
</dbReference>
<dbReference type="GO" id="GO:0006955">
    <property type="term" value="P:immune response"/>
    <property type="evidence" value="ECO:0007669"/>
    <property type="project" value="TreeGrafter"/>
</dbReference>
<dbReference type="PANTHER" id="PTHR10489">
    <property type="entry name" value="CELL ADHESION MOLECULE"/>
    <property type="match status" value="1"/>
</dbReference>
<evidence type="ECO:0000313" key="13">
    <source>
        <dbReference type="Proteomes" id="UP000579812"/>
    </source>
</evidence>
<dbReference type="AlphaFoldDB" id="A0A7J6DCY8"/>
<keyword evidence="2" id="KW-1003">Cell membrane</keyword>
<feature type="transmembrane region" description="Helical" evidence="10">
    <location>
        <begin position="45"/>
        <end position="66"/>
    </location>
</feature>
<dbReference type="PROSITE" id="PS50262">
    <property type="entry name" value="G_PROTEIN_RECEP_F1_2"/>
    <property type="match status" value="1"/>
</dbReference>
<keyword evidence="7 9" id="KW-0675">Receptor</keyword>
<dbReference type="GO" id="GO:0009897">
    <property type="term" value="C:external side of plasma membrane"/>
    <property type="evidence" value="ECO:0007669"/>
    <property type="project" value="TreeGrafter"/>
</dbReference>
<keyword evidence="13" id="KW-1185">Reference proteome</keyword>
<dbReference type="Gene3D" id="1.20.1070.10">
    <property type="entry name" value="Rhodopsin 7-helix transmembrane proteins"/>
    <property type="match status" value="1"/>
</dbReference>
<dbReference type="EMBL" id="JAAMOB010000002">
    <property type="protein sequence ID" value="KAF4117001.1"/>
    <property type="molecule type" value="Genomic_DNA"/>
</dbReference>
<comment type="subcellular location">
    <subcellularLocation>
        <location evidence="1">Cell membrane</location>
        <topology evidence="1">Multi-pass membrane protein</topology>
    </subcellularLocation>
</comment>
<dbReference type="PROSITE" id="PS00237">
    <property type="entry name" value="G_PROTEIN_RECEP_F1_1"/>
    <property type="match status" value="1"/>
</dbReference>
<evidence type="ECO:0000256" key="4">
    <source>
        <dbReference type="ARBA" id="ARBA00022989"/>
    </source>
</evidence>
<evidence type="ECO:0000256" key="2">
    <source>
        <dbReference type="ARBA" id="ARBA00022475"/>
    </source>
</evidence>
<evidence type="ECO:0000256" key="1">
    <source>
        <dbReference type="ARBA" id="ARBA00004651"/>
    </source>
</evidence>
<evidence type="ECO:0000259" key="11">
    <source>
        <dbReference type="PROSITE" id="PS50262"/>
    </source>
</evidence>
<accession>A0A7J6DCY8</accession>
<feature type="transmembrane region" description="Helical" evidence="10">
    <location>
        <begin position="196"/>
        <end position="221"/>
    </location>
</feature>
<dbReference type="GO" id="GO:0019957">
    <property type="term" value="F:C-C chemokine binding"/>
    <property type="evidence" value="ECO:0007669"/>
    <property type="project" value="TreeGrafter"/>
</dbReference>
<gene>
    <name evidence="12" type="ORF">G5714_001554</name>
</gene>
<dbReference type="InterPro" id="IPR050119">
    <property type="entry name" value="CCR1-9-like"/>
</dbReference>
<evidence type="ECO:0000256" key="6">
    <source>
        <dbReference type="ARBA" id="ARBA00023136"/>
    </source>
</evidence>
<feature type="transmembrane region" description="Helical" evidence="10">
    <location>
        <begin position="233"/>
        <end position="251"/>
    </location>
</feature>
<evidence type="ECO:0000256" key="7">
    <source>
        <dbReference type="ARBA" id="ARBA00023170"/>
    </source>
</evidence>
<feature type="transmembrane region" description="Helical" evidence="10">
    <location>
        <begin position="104"/>
        <end position="134"/>
    </location>
</feature>
<protein>
    <recommendedName>
        <fullName evidence="11">G-protein coupled receptors family 1 profile domain-containing protein</fullName>
    </recommendedName>
</protein>
<comment type="caution">
    <text evidence="12">The sequence shown here is derived from an EMBL/GenBank/DDBJ whole genome shotgun (WGS) entry which is preliminary data.</text>
</comment>
<feature type="domain" description="G-protein coupled receptors family 1 profile" evidence="11">
    <location>
        <begin position="57"/>
        <end position="297"/>
    </location>
</feature>
<keyword evidence="3 9" id="KW-0812">Transmembrane</keyword>
<dbReference type="OrthoDB" id="5970631at2759"/>
<reference evidence="12 13" key="1">
    <citation type="submission" date="2020-04" db="EMBL/GenBank/DDBJ databases">
        <title>Chromosome-level genome assembly of a cyprinid fish Onychostoma macrolepis by integration of Nanopore Sequencing, Bionano and Hi-C technology.</title>
        <authorList>
            <person name="Wang D."/>
        </authorList>
    </citation>
    <scope>NUCLEOTIDE SEQUENCE [LARGE SCALE GENOMIC DNA]</scope>
    <source>
        <strain evidence="12">SWU-2019</strain>
        <tissue evidence="12">Muscle</tissue>
    </source>
</reference>
<feature type="transmembrane region" description="Helical" evidence="10">
    <location>
        <begin position="78"/>
        <end position="98"/>
    </location>
</feature>
<feature type="transmembrane region" description="Helical" evidence="10">
    <location>
        <begin position="155"/>
        <end position="176"/>
    </location>
</feature>
<evidence type="ECO:0000256" key="10">
    <source>
        <dbReference type="SAM" id="Phobius"/>
    </source>
</evidence>
<dbReference type="PANTHER" id="PTHR10489:SF686">
    <property type="entry name" value="C-C CHEMOKINE RECEPTOR TYPE 5"/>
    <property type="match status" value="1"/>
</dbReference>
<dbReference type="Pfam" id="PF00001">
    <property type="entry name" value="7tm_1"/>
    <property type="match status" value="1"/>
</dbReference>
<dbReference type="GO" id="GO:0019722">
    <property type="term" value="P:calcium-mediated signaling"/>
    <property type="evidence" value="ECO:0007669"/>
    <property type="project" value="TreeGrafter"/>
</dbReference>
<keyword evidence="5 9" id="KW-0297">G-protein coupled receptor</keyword>
<dbReference type="SUPFAM" id="SSF81321">
    <property type="entry name" value="Family A G protein-coupled receptor-like"/>
    <property type="match status" value="1"/>
</dbReference>
<evidence type="ECO:0000313" key="12">
    <source>
        <dbReference type="EMBL" id="KAF4117001.1"/>
    </source>
</evidence>
<evidence type="ECO:0000256" key="8">
    <source>
        <dbReference type="ARBA" id="ARBA00023224"/>
    </source>
</evidence>
<keyword evidence="8 9" id="KW-0807">Transducer</keyword>
<sequence>MTEEPGTGAAPTADYSDYYDIYESEIGALCGDVNTQAFSKVLVPILYSTVLIVGLLGNAVVLCVLIRSRHRCSLTDVCLLNLAVSDLLFLASLPVWTHSAVDEWVLGTFVCHTVTGLFTTGLYSSVFFMVLVTLDRYVIVVYKHSICSRKRPAKVALVLFVWMLSLFASLPNIVFAEVKEETSLKASCRPDFPEGAAWMSFTYLNVLSLILPLIIMSFCFCRILRKSEGKQSVVRLLLAVLAVYFFFWTPYNIVTFLEFLQTKGHLLSCEWHTGLTLAKQCVEAIALSHCCLNPIIYACAGQKFRRVLKEQLPSCFSRHTTCSPPESGSSEYSSTLIA</sequence>
<name>A0A7J6DCY8_9TELE</name>
<evidence type="ECO:0000256" key="9">
    <source>
        <dbReference type="RuleBase" id="RU000688"/>
    </source>
</evidence>
<comment type="similarity">
    <text evidence="9">Belongs to the G-protein coupled receptor 1 family.</text>
</comment>
<dbReference type="GO" id="GO:0007204">
    <property type="term" value="P:positive regulation of cytosolic calcium ion concentration"/>
    <property type="evidence" value="ECO:0007669"/>
    <property type="project" value="TreeGrafter"/>
</dbReference>
<dbReference type="InterPro" id="IPR017452">
    <property type="entry name" value="GPCR_Rhodpsn_7TM"/>
</dbReference>
<keyword evidence="6 10" id="KW-0472">Membrane</keyword>
<evidence type="ECO:0000256" key="3">
    <source>
        <dbReference type="ARBA" id="ARBA00022692"/>
    </source>
</evidence>